<keyword evidence="4" id="KW-1185">Reference proteome</keyword>
<evidence type="ECO:0000256" key="1">
    <source>
        <dbReference type="ARBA" id="ARBA00006987"/>
    </source>
</evidence>
<evidence type="ECO:0000256" key="2">
    <source>
        <dbReference type="SAM" id="SignalP"/>
    </source>
</evidence>
<name>A0A3L7A1T1_9HYPH</name>
<dbReference type="PANTHER" id="PTHR42928:SF5">
    <property type="entry name" value="BLR1237 PROTEIN"/>
    <property type="match status" value="1"/>
</dbReference>
<dbReference type="OrthoDB" id="8443386at2"/>
<accession>A0A3L7A1T1</accession>
<dbReference type="Proteomes" id="UP000269692">
    <property type="component" value="Unassembled WGS sequence"/>
</dbReference>
<dbReference type="AlphaFoldDB" id="A0A3L7A1T1"/>
<dbReference type="Pfam" id="PF03401">
    <property type="entry name" value="TctC"/>
    <property type="match status" value="1"/>
</dbReference>
<dbReference type="InterPro" id="IPR005064">
    <property type="entry name" value="BUG"/>
</dbReference>
<sequence length="318" mass="33326">MSASLAAILALAAVPASATQATYPDRAVKIVVPFGPGSATDGFARTLAAFLQAQFGQPFVVENKPGAQGVVAASYVAKSEPDGYTLFMTTNTTQSAAQGIIKNVPYDPLKDFTSIARLGGIYSFVVVNPNLPVKTLPELIAYAKANPNKLSYATGNSTGVIVGATLTRLAGIDMLPVRYNTTVQGLNDVMGGHIPVMITDAVTGLPQVAAGKVRPLAATGATRLKQLPDMPTISEVAIPGFDLDAWLGLFGPAGMPKPVVAAIEAKVKAFLADQETAARLEQIGFAVVFSPSDEFDRFVKAEYPKWMQAVKEAGITPQ</sequence>
<dbReference type="SUPFAM" id="SSF53850">
    <property type="entry name" value="Periplasmic binding protein-like II"/>
    <property type="match status" value="1"/>
</dbReference>
<feature type="signal peptide" evidence="2">
    <location>
        <begin position="1"/>
        <end position="18"/>
    </location>
</feature>
<dbReference type="PIRSF" id="PIRSF017082">
    <property type="entry name" value="YflP"/>
    <property type="match status" value="1"/>
</dbReference>
<comment type="similarity">
    <text evidence="1">Belongs to the UPF0065 (bug) family.</text>
</comment>
<organism evidence="3 4">
    <name type="scientific">Xanthobacter tagetidis</name>
    <dbReference type="NCBI Taxonomy" id="60216"/>
    <lineage>
        <taxon>Bacteria</taxon>
        <taxon>Pseudomonadati</taxon>
        <taxon>Pseudomonadota</taxon>
        <taxon>Alphaproteobacteria</taxon>
        <taxon>Hyphomicrobiales</taxon>
        <taxon>Xanthobacteraceae</taxon>
        <taxon>Xanthobacter</taxon>
    </lineage>
</organism>
<dbReference type="Gene3D" id="3.40.190.150">
    <property type="entry name" value="Bordetella uptake gene, domain 1"/>
    <property type="match status" value="1"/>
</dbReference>
<dbReference type="InterPro" id="IPR042100">
    <property type="entry name" value="Bug_dom1"/>
</dbReference>
<protein>
    <submittedName>
        <fullName evidence="3">Tripartite tricarboxylate transporter substrate binding protein</fullName>
    </submittedName>
</protein>
<feature type="chain" id="PRO_5017979677" evidence="2">
    <location>
        <begin position="19"/>
        <end position="318"/>
    </location>
</feature>
<evidence type="ECO:0000313" key="3">
    <source>
        <dbReference type="EMBL" id="RLP74256.1"/>
    </source>
</evidence>
<proteinExistence type="inferred from homology"/>
<dbReference type="PANTHER" id="PTHR42928">
    <property type="entry name" value="TRICARBOXYLATE-BINDING PROTEIN"/>
    <property type="match status" value="1"/>
</dbReference>
<dbReference type="CDD" id="cd07012">
    <property type="entry name" value="PBP2_Bug_TTT"/>
    <property type="match status" value="1"/>
</dbReference>
<comment type="caution">
    <text evidence="3">The sequence shown here is derived from an EMBL/GenBank/DDBJ whole genome shotgun (WGS) entry which is preliminary data.</text>
</comment>
<keyword evidence="2" id="KW-0732">Signal</keyword>
<dbReference type="EMBL" id="RCTF01000020">
    <property type="protein sequence ID" value="RLP74256.1"/>
    <property type="molecule type" value="Genomic_DNA"/>
</dbReference>
<reference evidence="3 4" key="1">
    <citation type="submission" date="2018-10" db="EMBL/GenBank/DDBJ databases">
        <title>Xanthobacter tagetidis genome sequencing and assembly.</title>
        <authorList>
            <person name="Maclea K.S."/>
            <person name="Goen A.E."/>
            <person name="Fatima S.A."/>
        </authorList>
    </citation>
    <scope>NUCLEOTIDE SEQUENCE [LARGE SCALE GENOMIC DNA]</scope>
    <source>
        <strain evidence="3 4">ATCC 700314</strain>
    </source>
</reference>
<evidence type="ECO:0000313" key="4">
    <source>
        <dbReference type="Proteomes" id="UP000269692"/>
    </source>
</evidence>
<dbReference type="Gene3D" id="3.40.190.10">
    <property type="entry name" value="Periplasmic binding protein-like II"/>
    <property type="match status" value="1"/>
</dbReference>
<gene>
    <name evidence="3" type="ORF">D9R14_19430</name>
</gene>